<evidence type="ECO:0000256" key="8">
    <source>
        <dbReference type="SAM" id="MobiDB-lite"/>
    </source>
</evidence>
<feature type="transmembrane region" description="Helical" evidence="7">
    <location>
        <begin position="95"/>
        <end position="120"/>
    </location>
</feature>
<name>A2FDN6_TRIV3</name>
<feature type="transmembrane region" description="Helical" evidence="7">
    <location>
        <begin position="390"/>
        <end position="414"/>
    </location>
</feature>
<dbReference type="InParanoid" id="A2FDN6"/>
<dbReference type="GO" id="GO:0005886">
    <property type="term" value="C:plasma membrane"/>
    <property type="evidence" value="ECO:0007669"/>
    <property type="project" value="UniProtKB-SubCell"/>
</dbReference>
<dbReference type="PANTHER" id="PTHR12385:SF14">
    <property type="entry name" value="CHOLINE TRANSPORTER-LIKE 2"/>
    <property type="match status" value="1"/>
</dbReference>
<reference evidence="9" key="1">
    <citation type="submission" date="2006-10" db="EMBL/GenBank/DDBJ databases">
        <authorList>
            <person name="Amadeo P."/>
            <person name="Zhao Q."/>
            <person name="Wortman J."/>
            <person name="Fraser-Liggett C."/>
            <person name="Carlton J."/>
        </authorList>
    </citation>
    <scope>NUCLEOTIDE SEQUENCE</scope>
    <source>
        <strain evidence="9">G3</strain>
    </source>
</reference>
<keyword evidence="10" id="KW-1185">Reference proteome</keyword>
<feature type="transmembrane region" description="Helical" evidence="7">
    <location>
        <begin position="344"/>
        <end position="370"/>
    </location>
</feature>
<dbReference type="EMBL" id="DS113735">
    <property type="protein sequence ID" value="EAX96980.1"/>
    <property type="molecule type" value="Genomic_DNA"/>
</dbReference>
<gene>
    <name evidence="9" type="ORF">TVAG_011290</name>
</gene>
<feature type="transmembrane region" description="Helical" evidence="7">
    <location>
        <begin position="302"/>
        <end position="324"/>
    </location>
</feature>
<feature type="transmembrane region" description="Helical" evidence="7">
    <location>
        <begin position="27"/>
        <end position="52"/>
    </location>
</feature>
<dbReference type="AlphaFoldDB" id="A2FDN6"/>
<organism evidence="9 10">
    <name type="scientific">Trichomonas vaginalis (strain ATCC PRA-98 / G3)</name>
    <dbReference type="NCBI Taxonomy" id="412133"/>
    <lineage>
        <taxon>Eukaryota</taxon>
        <taxon>Metamonada</taxon>
        <taxon>Parabasalia</taxon>
        <taxon>Trichomonadida</taxon>
        <taxon>Trichomonadidae</taxon>
        <taxon>Trichomonas</taxon>
    </lineage>
</organism>
<dbReference type="VEuPathDB" id="TrichDB:TVAGG3_0258070"/>
<dbReference type="Proteomes" id="UP000001542">
    <property type="component" value="Unassembled WGS sequence"/>
</dbReference>
<dbReference type="OrthoDB" id="420519at2759"/>
<dbReference type="PANTHER" id="PTHR12385">
    <property type="entry name" value="CHOLINE TRANSPORTER-LIKE (SLC FAMILY 44)"/>
    <property type="match status" value="1"/>
</dbReference>
<comment type="subcellular location">
    <subcellularLocation>
        <location evidence="7">Cell membrane</location>
        <topology evidence="7">Multi-pass membrane protein</topology>
    </subcellularLocation>
    <subcellularLocation>
        <location evidence="1">Membrane</location>
        <topology evidence="1">Multi-pass membrane protein</topology>
    </subcellularLocation>
</comment>
<evidence type="ECO:0000256" key="1">
    <source>
        <dbReference type="ARBA" id="ARBA00004141"/>
    </source>
</evidence>
<protein>
    <recommendedName>
        <fullName evidence="7">Choline transporter-like protein</fullName>
    </recommendedName>
</protein>
<feature type="compositionally biased region" description="Basic and acidic residues" evidence="8">
    <location>
        <begin position="456"/>
        <end position="467"/>
    </location>
</feature>
<dbReference type="VEuPathDB" id="TrichDB:TVAG_011290"/>
<dbReference type="GO" id="GO:0022857">
    <property type="term" value="F:transmembrane transporter activity"/>
    <property type="evidence" value="ECO:0000318"/>
    <property type="project" value="GO_Central"/>
</dbReference>
<dbReference type="GO" id="GO:0055085">
    <property type="term" value="P:transmembrane transport"/>
    <property type="evidence" value="ECO:0000318"/>
    <property type="project" value="GO_Central"/>
</dbReference>
<evidence type="ECO:0000256" key="4">
    <source>
        <dbReference type="ARBA" id="ARBA00022989"/>
    </source>
</evidence>
<dbReference type="KEGG" id="tva:4754757"/>
<feature type="region of interest" description="Disordered" evidence="8">
    <location>
        <begin position="439"/>
        <end position="467"/>
    </location>
</feature>
<evidence type="ECO:0000256" key="6">
    <source>
        <dbReference type="ARBA" id="ARBA00023180"/>
    </source>
</evidence>
<evidence type="ECO:0000313" key="9">
    <source>
        <dbReference type="EMBL" id="EAX96980.1"/>
    </source>
</evidence>
<keyword evidence="5 7" id="KW-0472">Membrane</keyword>
<feature type="transmembrane region" description="Helical" evidence="7">
    <location>
        <begin position="196"/>
        <end position="219"/>
    </location>
</feature>
<dbReference type="Pfam" id="PF04515">
    <property type="entry name" value="Choline_transpo"/>
    <property type="match status" value="1"/>
</dbReference>
<evidence type="ECO:0000256" key="7">
    <source>
        <dbReference type="RuleBase" id="RU368066"/>
    </source>
</evidence>
<dbReference type="GO" id="GO:0016020">
    <property type="term" value="C:membrane"/>
    <property type="evidence" value="ECO:0000318"/>
    <property type="project" value="GO_Central"/>
</dbReference>
<keyword evidence="4 7" id="KW-1133">Transmembrane helix</keyword>
<comment type="function">
    <text evidence="7">Choline transporter.</text>
</comment>
<evidence type="ECO:0000256" key="3">
    <source>
        <dbReference type="ARBA" id="ARBA00022692"/>
    </source>
</evidence>
<sequence length="467" mass="53039">MDLASSFSETIKQRLDYFPKPDGTIDYILNIKSTILICGASSVIVCFVCILILKNFASCIGKTVVMLVPLSLIGVCVFIFTSGSLVETILNREDIISQATLQIIAVIALVIAALIIWFLIRIWSKVNLALSHIEFACKVFYNNLAKFIFIRIIWLFIFILIGSIVLVSSAALYSIYEFKYNIPDDGFFKGIGRITFDWNIVFFMLIYNIVFLVFIHYLLIHLCHYVTSAAIVKWYFTERKGNSHFGRISFHGIWFAWKKGLGTVTISCLIRTTLMILVRQLANYLNKLPLTGIPFINTFINMLFRLSNLIAFVLASTYTTQHIFNTPWIPSAKLEIGFIAIDKLFTIIFMVIVVIIDWVALIGNFSMYVILFVLIDQIMGEGFNLFNPSLVLAALYGIIFLHVFRSIIDIIYVCQQSEKSLPENTAGDVSKMEKQIITETKDAPENADTNNQASVEKLEDKSEIKEE</sequence>
<dbReference type="RefSeq" id="XP_001309910.1">
    <property type="nucleotide sequence ID" value="XM_001309909.1"/>
</dbReference>
<keyword evidence="6" id="KW-0325">Glycoprotein</keyword>
<accession>A2FDN6</accession>
<comment type="similarity">
    <text evidence="2 7">Belongs to the CTL (choline transporter-like) family.</text>
</comment>
<evidence type="ECO:0000256" key="5">
    <source>
        <dbReference type="ARBA" id="ARBA00023136"/>
    </source>
</evidence>
<dbReference type="InterPro" id="IPR007603">
    <property type="entry name" value="Choline_transptr-like"/>
</dbReference>
<feature type="transmembrane region" description="Helical" evidence="7">
    <location>
        <begin position="152"/>
        <end position="176"/>
    </location>
</feature>
<feature type="transmembrane region" description="Helical" evidence="7">
    <location>
        <begin position="64"/>
        <end position="83"/>
    </location>
</feature>
<evidence type="ECO:0000313" key="10">
    <source>
        <dbReference type="Proteomes" id="UP000001542"/>
    </source>
</evidence>
<keyword evidence="3 7" id="KW-0812">Transmembrane</keyword>
<evidence type="ECO:0000256" key="2">
    <source>
        <dbReference type="ARBA" id="ARBA00007168"/>
    </source>
</evidence>
<proteinExistence type="inferred from homology"/>
<reference evidence="9" key="2">
    <citation type="journal article" date="2007" name="Science">
        <title>Draft genome sequence of the sexually transmitted pathogen Trichomonas vaginalis.</title>
        <authorList>
            <person name="Carlton J.M."/>
            <person name="Hirt R.P."/>
            <person name="Silva J.C."/>
            <person name="Delcher A.L."/>
            <person name="Schatz M."/>
            <person name="Zhao Q."/>
            <person name="Wortman J.R."/>
            <person name="Bidwell S.L."/>
            <person name="Alsmark U.C.M."/>
            <person name="Besteiro S."/>
            <person name="Sicheritz-Ponten T."/>
            <person name="Noel C.J."/>
            <person name="Dacks J.B."/>
            <person name="Foster P.G."/>
            <person name="Simillion C."/>
            <person name="Van de Peer Y."/>
            <person name="Miranda-Saavedra D."/>
            <person name="Barton G.J."/>
            <person name="Westrop G.D."/>
            <person name="Mueller S."/>
            <person name="Dessi D."/>
            <person name="Fiori P.L."/>
            <person name="Ren Q."/>
            <person name="Paulsen I."/>
            <person name="Zhang H."/>
            <person name="Bastida-Corcuera F.D."/>
            <person name="Simoes-Barbosa A."/>
            <person name="Brown M.T."/>
            <person name="Hayes R.D."/>
            <person name="Mukherjee M."/>
            <person name="Okumura C.Y."/>
            <person name="Schneider R."/>
            <person name="Smith A.J."/>
            <person name="Vanacova S."/>
            <person name="Villalvazo M."/>
            <person name="Haas B.J."/>
            <person name="Pertea M."/>
            <person name="Feldblyum T.V."/>
            <person name="Utterback T.R."/>
            <person name="Shu C.L."/>
            <person name="Osoegawa K."/>
            <person name="de Jong P.J."/>
            <person name="Hrdy I."/>
            <person name="Horvathova L."/>
            <person name="Zubacova Z."/>
            <person name="Dolezal P."/>
            <person name="Malik S.B."/>
            <person name="Logsdon J.M. Jr."/>
            <person name="Henze K."/>
            <person name="Gupta A."/>
            <person name="Wang C.C."/>
            <person name="Dunne R.L."/>
            <person name="Upcroft J.A."/>
            <person name="Upcroft P."/>
            <person name="White O."/>
            <person name="Salzberg S.L."/>
            <person name="Tang P."/>
            <person name="Chiu C.-H."/>
            <person name="Lee Y.-S."/>
            <person name="Embley T.M."/>
            <person name="Coombs G.H."/>
            <person name="Mottram J.C."/>
            <person name="Tachezy J."/>
            <person name="Fraser-Liggett C.M."/>
            <person name="Johnson P.J."/>
        </authorList>
    </citation>
    <scope>NUCLEOTIDE SEQUENCE [LARGE SCALE GENOMIC DNA]</scope>
    <source>
        <strain evidence="9">G3</strain>
    </source>
</reference>